<name>A0ABS7J5R6_9SPHN</name>
<reference evidence="1 2" key="1">
    <citation type="submission" date="2021-08" db="EMBL/GenBank/DDBJ databases">
        <title>Comparative Genomics Analysis of the Genus Qipengyuania Reveals Extensive Genetic Diversity and Metabolic Versatility, Including the Description of Fifteen Novel Species.</title>
        <authorList>
            <person name="Liu Y."/>
        </authorList>
    </citation>
    <scope>NUCLEOTIDE SEQUENCE [LARGE SCALE GENOMIC DNA]</scope>
    <source>
        <strain evidence="1 2">6D47A</strain>
    </source>
</reference>
<dbReference type="Gene3D" id="2.60.40.2610">
    <property type="entry name" value="Outer membrane usher protein FimD, plug domain"/>
    <property type="match status" value="1"/>
</dbReference>
<dbReference type="PANTHER" id="PTHR30451">
    <property type="entry name" value="OUTER MEMBRANE USHER PROTEIN"/>
    <property type="match status" value="1"/>
</dbReference>
<sequence>MGAITVPAQSLAQSDDPFAIERDLTFKKAVEAEKEGPGLSVILVDGIEQKRMVDLKWVDGELAILGESAETAGLPVERGAKGYIKLSQLDIARFDFDRVTQQLTVKNYRKGDGPNDVNVARRNYEPGLQAPLLAGIVDYSLNASHSGGNTQLGAYVAPRVTYGNFNLGSAFTFRTNAGPERSEFVRLDTTATLAIPNKTLVVRAGDVITLGSEVQRPLRLGGIQIGSDFALRPDIITNPLPQFEGQVSVPTSIDLIVNDRRFQSSDIEAGEFRVHNIPMAAGRGEVSVVLRDELGRETVRTAQIYIAPEMLDRGITEWGATMGWVRRRYGTISNDYRDLVGMFFIRRGLTRSLSVGVSGEGGNGLWNVGGQAQTTLANIAMVYGEMRYSHTADKNGTLFKLGAESVGRGISGRIEAIVPSTGYRDIASQSGDGRVPRQLVGSIDFDLAQTTRFQLSATRLSRPAEPLLERQADTTTVLRAAARHELNDRMTLTGDLSYRESAGQSEFVAGLNLNIRFGPRTSASASMRHTSTEKATGQLSFFRPDTEIGEFGYAAHAKLGGRTRFAGTAAYRAPFARFAADAEYAAGTAAARLRAEGSLVIADGRVFARDRASEAYALVRTGNVGGVTVTHEHREVGQSDEGGRLLVTRITPLVPMQFDVAPDKLPATAVARSTFRRMQASRGGVVLVDMDIEAYRSVLLRVVDEQGEPLPVGSTIVSMPSGREYMVAFDGLVDFNGLSEDEWIALDPGMGGDCRTVLPEFDLDSFAMPDLVARCTSRTMALKD</sequence>
<dbReference type="Proteomes" id="UP000755104">
    <property type="component" value="Unassembled WGS sequence"/>
</dbReference>
<dbReference type="InterPro" id="IPR042186">
    <property type="entry name" value="FimD_plug_dom"/>
</dbReference>
<dbReference type="EMBL" id="JAIGNO010000003">
    <property type="protein sequence ID" value="MBX7482253.1"/>
    <property type="molecule type" value="Genomic_DNA"/>
</dbReference>
<organism evidence="1 2">
    <name type="scientific">Qipengyuania qiaonensis</name>
    <dbReference type="NCBI Taxonomy" id="2867240"/>
    <lineage>
        <taxon>Bacteria</taxon>
        <taxon>Pseudomonadati</taxon>
        <taxon>Pseudomonadota</taxon>
        <taxon>Alphaproteobacteria</taxon>
        <taxon>Sphingomonadales</taxon>
        <taxon>Erythrobacteraceae</taxon>
        <taxon>Qipengyuania</taxon>
    </lineage>
</organism>
<accession>A0ABS7J5R6</accession>
<evidence type="ECO:0000313" key="1">
    <source>
        <dbReference type="EMBL" id="MBX7482253.1"/>
    </source>
</evidence>
<comment type="caution">
    <text evidence="1">The sequence shown here is derived from an EMBL/GenBank/DDBJ whole genome shotgun (WGS) entry which is preliminary data.</text>
</comment>
<dbReference type="RefSeq" id="WP_221557213.1">
    <property type="nucleotide sequence ID" value="NZ_JAIGNO010000003.1"/>
</dbReference>
<evidence type="ECO:0000313" key="2">
    <source>
        <dbReference type="Proteomes" id="UP000755104"/>
    </source>
</evidence>
<dbReference type="Pfam" id="PF00577">
    <property type="entry name" value="Usher"/>
    <property type="match status" value="1"/>
</dbReference>
<dbReference type="PANTHER" id="PTHR30451:SF5">
    <property type="entry name" value="SLR0019 PROTEIN"/>
    <property type="match status" value="1"/>
</dbReference>
<dbReference type="Gene3D" id="2.60.40.3110">
    <property type="match status" value="1"/>
</dbReference>
<protein>
    <submittedName>
        <fullName evidence="1">Fimbria/pilus outer membrane usher protein</fullName>
    </submittedName>
</protein>
<dbReference type="InterPro" id="IPR000015">
    <property type="entry name" value="Fimb_usher"/>
</dbReference>
<keyword evidence="2" id="KW-1185">Reference proteome</keyword>
<gene>
    <name evidence="1" type="ORF">K3174_06895</name>
</gene>
<proteinExistence type="predicted"/>